<dbReference type="InterPro" id="IPR045028">
    <property type="entry name" value="DinG/Rad3-like"/>
</dbReference>
<dbReference type="GO" id="GO:0003677">
    <property type="term" value="F:DNA binding"/>
    <property type="evidence" value="ECO:0007669"/>
    <property type="project" value="InterPro"/>
</dbReference>
<dbReference type="InterPro" id="IPR027417">
    <property type="entry name" value="P-loop_NTPase"/>
</dbReference>
<dbReference type="GO" id="GO:0005524">
    <property type="term" value="F:ATP binding"/>
    <property type="evidence" value="ECO:0007669"/>
    <property type="project" value="UniProtKB-KW"/>
</dbReference>
<proteinExistence type="predicted"/>
<dbReference type="Pfam" id="PF06733">
    <property type="entry name" value="DEAD_2"/>
    <property type="match status" value="1"/>
</dbReference>
<dbReference type="PANTHER" id="PTHR11472">
    <property type="entry name" value="DNA REPAIR DEAD HELICASE RAD3/XP-D SUBFAMILY MEMBER"/>
    <property type="match status" value="1"/>
</dbReference>
<keyword evidence="6" id="KW-1185">Reference proteome</keyword>
<dbReference type="AlphaFoldDB" id="A0AB34GX04"/>
<dbReference type="InterPro" id="IPR014013">
    <property type="entry name" value="Helic_SF1/SF2_ATP-bd_DinG/Rad3"/>
</dbReference>
<accession>A0AB34GX04</accession>
<dbReference type="Gene3D" id="1.10.275.40">
    <property type="match status" value="1"/>
</dbReference>
<evidence type="ECO:0000259" key="4">
    <source>
        <dbReference type="PROSITE" id="PS51193"/>
    </source>
</evidence>
<dbReference type="GO" id="GO:0005634">
    <property type="term" value="C:nucleus"/>
    <property type="evidence" value="ECO:0007669"/>
    <property type="project" value="TreeGrafter"/>
</dbReference>
<evidence type="ECO:0000256" key="1">
    <source>
        <dbReference type="ARBA" id="ARBA00022741"/>
    </source>
</evidence>
<dbReference type="InterPro" id="IPR010614">
    <property type="entry name" value="RAD3-like_helicase_DEAD"/>
</dbReference>
<keyword evidence="3" id="KW-0067">ATP-binding</keyword>
<evidence type="ECO:0000313" key="5">
    <source>
        <dbReference type="EMBL" id="KAJ8783991.1"/>
    </source>
</evidence>
<dbReference type="GO" id="GO:0016787">
    <property type="term" value="F:hydrolase activity"/>
    <property type="evidence" value="ECO:0007669"/>
    <property type="project" value="UniProtKB-KW"/>
</dbReference>
<reference evidence="5 6" key="1">
    <citation type="submission" date="2022-11" db="EMBL/GenBank/DDBJ databases">
        <title>Whole genome sequence of Eschrichtius robustus ER-17-0199.</title>
        <authorList>
            <person name="Bruniche-Olsen A."/>
            <person name="Black A.N."/>
            <person name="Fields C.J."/>
            <person name="Walden K."/>
            <person name="Dewoody J.A."/>
        </authorList>
    </citation>
    <scope>NUCLEOTIDE SEQUENCE [LARGE SCALE GENOMIC DNA]</scope>
    <source>
        <strain evidence="5">ER-17-0199</strain>
        <tissue evidence="5">Blubber</tissue>
    </source>
</reference>
<feature type="domain" description="Helicase ATP-binding" evidence="4">
    <location>
        <begin position="1"/>
        <end position="62"/>
    </location>
</feature>
<evidence type="ECO:0000256" key="3">
    <source>
        <dbReference type="ARBA" id="ARBA00022840"/>
    </source>
</evidence>
<dbReference type="Proteomes" id="UP001159641">
    <property type="component" value="Unassembled WGS sequence"/>
</dbReference>
<dbReference type="GO" id="GO:1990918">
    <property type="term" value="P:double-strand break repair involved in meiotic recombination"/>
    <property type="evidence" value="ECO:0007669"/>
    <property type="project" value="TreeGrafter"/>
</dbReference>
<dbReference type="EMBL" id="JAIQCJ010002079">
    <property type="protein sequence ID" value="KAJ8783991.1"/>
    <property type="molecule type" value="Genomic_DNA"/>
</dbReference>
<dbReference type="Gene3D" id="3.40.50.300">
    <property type="entry name" value="P-loop containing nucleotide triphosphate hydrolases"/>
    <property type="match status" value="1"/>
</dbReference>
<dbReference type="PANTHER" id="PTHR11472:SF47">
    <property type="entry name" value="FANCONI ANEMIA GROUP J PROTEIN"/>
    <property type="match status" value="1"/>
</dbReference>
<dbReference type="GO" id="GO:0003678">
    <property type="term" value="F:DNA helicase activity"/>
    <property type="evidence" value="ECO:0007669"/>
    <property type="project" value="InterPro"/>
</dbReference>
<evidence type="ECO:0000313" key="6">
    <source>
        <dbReference type="Proteomes" id="UP001159641"/>
    </source>
</evidence>
<evidence type="ECO:0000256" key="2">
    <source>
        <dbReference type="ARBA" id="ARBA00022801"/>
    </source>
</evidence>
<sequence length="138" mass="15797">MDISLKEQVVILDEAHNIEDCARESASYSVTEVQLRFARDELDSLVNNNIRKKDHEPLRAVCYSLINWLEANSEHLVERGYESSCKGHFSAILQKEEKVSSVHGKEEAIEVPIISASTQIMLKGLFMVLDYLFRQNSR</sequence>
<protein>
    <recommendedName>
        <fullName evidence="4">Helicase ATP-binding domain-containing protein</fullName>
    </recommendedName>
</protein>
<name>A0AB34GX04_ESCRO</name>
<keyword evidence="2" id="KW-0378">Hydrolase</keyword>
<keyword evidence="1" id="KW-0547">Nucleotide-binding</keyword>
<organism evidence="5 6">
    <name type="scientific">Eschrichtius robustus</name>
    <name type="common">California gray whale</name>
    <name type="synonym">Eschrichtius gibbosus</name>
    <dbReference type="NCBI Taxonomy" id="9764"/>
    <lineage>
        <taxon>Eukaryota</taxon>
        <taxon>Metazoa</taxon>
        <taxon>Chordata</taxon>
        <taxon>Craniata</taxon>
        <taxon>Vertebrata</taxon>
        <taxon>Euteleostomi</taxon>
        <taxon>Mammalia</taxon>
        <taxon>Eutheria</taxon>
        <taxon>Laurasiatheria</taxon>
        <taxon>Artiodactyla</taxon>
        <taxon>Whippomorpha</taxon>
        <taxon>Cetacea</taxon>
        <taxon>Mysticeti</taxon>
        <taxon>Eschrichtiidae</taxon>
        <taxon>Eschrichtius</taxon>
    </lineage>
</organism>
<dbReference type="PROSITE" id="PS51193">
    <property type="entry name" value="HELICASE_ATP_BIND_2"/>
    <property type="match status" value="1"/>
</dbReference>
<gene>
    <name evidence="5" type="ORF">J1605_009034</name>
</gene>
<comment type="caution">
    <text evidence="5">The sequence shown here is derived from an EMBL/GenBank/DDBJ whole genome shotgun (WGS) entry which is preliminary data.</text>
</comment>
<dbReference type="GO" id="GO:0006289">
    <property type="term" value="P:nucleotide-excision repair"/>
    <property type="evidence" value="ECO:0007669"/>
    <property type="project" value="TreeGrafter"/>
</dbReference>